<dbReference type="Gene3D" id="3.40.630.30">
    <property type="match status" value="1"/>
</dbReference>
<evidence type="ECO:0000259" key="2">
    <source>
        <dbReference type="PROSITE" id="PS51186"/>
    </source>
</evidence>
<dbReference type="Proteomes" id="UP001499938">
    <property type="component" value="Unassembled WGS sequence"/>
</dbReference>
<feature type="region of interest" description="Disordered" evidence="1">
    <location>
        <begin position="1"/>
        <end position="20"/>
    </location>
</feature>
<reference evidence="4" key="1">
    <citation type="journal article" date="2019" name="Int. J. Syst. Evol. Microbiol.">
        <title>The Global Catalogue of Microorganisms (GCM) 10K type strain sequencing project: providing services to taxonomists for standard genome sequencing and annotation.</title>
        <authorList>
            <consortium name="The Broad Institute Genomics Platform"/>
            <consortium name="The Broad Institute Genome Sequencing Center for Infectious Disease"/>
            <person name="Wu L."/>
            <person name="Ma J."/>
        </authorList>
    </citation>
    <scope>NUCLEOTIDE SEQUENCE [LARGE SCALE GENOMIC DNA]</scope>
    <source>
        <strain evidence="4">JCM 15592</strain>
    </source>
</reference>
<protein>
    <submittedName>
        <fullName evidence="3">GNAT family protein</fullName>
    </submittedName>
</protein>
<dbReference type="SUPFAM" id="SSF55729">
    <property type="entry name" value="Acyl-CoA N-acyltransferases (Nat)"/>
    <property type="match status" value="1"/>
</dbReference>
<proteinExistence type="predicted"/>
<dbReference type="InterPro" id="IPR016181">
    <property type="entry name" value="Acyl_CoA_acyltransferase"/>
</dbReference>
<dbReference type="PANTHER" id="PTHR43441:SF2">
    <property type="entry name" value="FAMILY ACETYLTRANSFERASE, PUTATIVE (AFU_ORTHOLOGUE AFUA_7G00850)-RELATED"/>
    <property type="match status" value="1"/>
</dbReference>
<sequence length="252" mass="27287">MSQPRGPGYGSTMRHNDFGQPIGDAVPGWEGRASVIPTTLVGRHVRLEPLTAAHADLLYGPMVTASDPRNWTYYPYPPDMSRAAFEGFLVDQLNRPAAAPHAVLSPTGAGLGVASFLRNDPANGVVEVGGIVFSSALQRTTAATEALILMARHIFDDLGYRRYEWKCDSLNEPSRAAAARLGFTYEGRFRQAMVYSGRNRDTDWFSIIDSEWPTLAGAYDAWLAPENFAPDGAQRRSLGALIAQARGATAAG</sequence>
<dbReference type="PANTHER" id="PTHR43441">
    <property type="entry name" value="RIBOSOMAL-PROTEIN-SERINE ACETYLTRANSFERASE"/>
    <property type="match status" value="1"/>
</dbReference>
<dbReference type="EMBL" id="BAAAPO010000062">
    <property type="protein sequence ID" value="GAA1808645.1"/>
    <property type="molecule type" value="Genomic_DNA"/>
</dbReference>
<dbReference type="Pfam" id="PF13302">
    <property type="entry name" value="Acetyltransf_3"/>
    <property type="match status" value="1"/>
</dbReference>
<accession>A0ABP4YA75</accession>
<evidence type="ECO:0000313" key="4">
    <source>
        <dbReference type="Proteomes" id="UP001499938"/>
    </source>
</evidence>
<feature type="domain" description="N-acetyltransferase" evidence="2">
    <location>
        <begin position="45"/>
        <end position="201"/>
    </location>
</feature>
<evidence type="ECO:0000256" key="1">
    <source>
        <dbReference type="SAM" id="MobiDB-lite"/>
    </source>
</evidence>
<evidence type="ECO:0000313" key="3">
    <source>
        <dbReference type="EMBL" id="GAA1808645.1"/>
    </source>
</evidence>
<organism evidence="3 4">
    <name type="scientific">Nostocoides veronense</name>
    <dbReference type="NCBI Taxonomy" id="330836"/>
    <lineage>
        <taxon>Bacteria</taxon>
        <taxon>Bacillati</taxon>
        <taxon>Actinomycetota</taxon>
        <taxon>Actinomycetes</taxon>
        <taxon>Micrococcales</taxon>
        <taxon>Intrasporangiaceae</taxon>
        <taxon>Nostocoides</taxon>
    </lineage>
</organism>
<dbReference type="InterPro" id="IPR051908">
    <property type="entry name" value="Ribosomal_N-acetyltransferase"/>
</dbReference>
<gene>
    <name evidence="3" type="ORF">GCM10009811_34850</name>
</gene>
<dbReference type="InterPro" id="IPR000182">
    <property type="entry name" value="GNAT_dom"/>
</dbReference>
<dbReference type="PROSITE" id="PS51186">
    <property type="entry name" value="GNAT"/>
    <property type="match status" value="1"/>
</dbReference>
<keyword evidence="4" id="KW-1185">Reference proteome</keyword>
<name>A0ABP4YA75_9MICO</name>
<comment type="caution">
    <text evidence="3">The sequence shown here is derived from an EMBL/GenBank/DDBJ whole genome shotgun (WGS) entry which is preliminary data.</text>
</comment>